<dbReference type="AlphaFoldDB" id="A0A9N8ZMZ5"/>
<dbReference type="SUPFAM" id="SSF56112">
    <property type="entry name" value="Protein kinase-like (PK-like)"/>
    <property type="match status" value="1"/>
</dbReference>
<name>A0A9N8ZMZ5_9GLOM</name>
<reference evidence="1" key="1">
    <citation type="submission" date="2021-06" db="EMBL/GenBank/DDBJ databases">
        <authorList>
            <person name="Kallberg Y."/>
            <person name="Tangrot J."/>
            <person name="Rosling A."/>
        </authorList>
    </citation>
    <scope>NUCLEOTIDE SEQUENCE</scope>
    <source>
        <strain evidence="1">FL130A</strain>
    </source>
</reference>
<evidence type="ECO:0000313" key="1">
    <source>
        <dbReference type="EMBL" id="CAG8501281.1"/>
    </source>
</evidence>
<sequence>MKSINTSKRNLLVNVGKTEAWITGIVPRGEERVGTTRDLLFGAKEDVARCLRFRRDRSTEVCEVLTVKLPSVPNVTTLQSIFQLSFLDKLPVIGDFWRRHVTLSHRSDSQKRHPVLPGKAWFQPSSYNVSQREEKALQSEFDVACEELRSNRSRTLLPLTDWLNLTIQVDRLLAIRAITNIIRIMITIKDTLSTNIYELAWHKRRLMHAKDLPSVKKGLYKVTLETPGFHHLPQTEDEDIRWPNILRTVDGKYVLIDFDHSDLANEIPQFESLTGWDTNTLELGKYTRSSDMYQVGKLFTINGESVIVSEIGRRFMANLQNADHNARMTAKAALLHEWITRAQ</sequence>
<proteinExistence type="predicted"/>
<accession>A0A9N8ZMZ5</accession>
<keyword evidence="2" id="KW-1185">Reference proteome</keyword>
<organism evidence="1 2">
    <name type="scientific">Ambispora leptoticha</name>
    <dbReference type="NCBI Taxonomy" id="144679"/>
    <lineage>
        <taxon>Eukaryota</taxon>
        <taxon>Fungi</taxon>
        <taxon>Fungi incertae sedis</taxon>
        <taxon>Mucoromycota</taxon>
        <taxon>Glomeromycotina</taxon>
        <taxon>Glomeromycetes</taxon>
        <taxon>Archaeosporales</taxon>
        <taxon>Ambisporaceae</taxon>
        <taxon>Ambispora</taxon>
    </lineage>
</organism>
<comment type="caution">
    <text evidence="1">The sequence shown here is derived from an EMBL/GenBank/DDBJ whole genome shotgun (WGS) entry which is preliminary data.</text>
</comment>
<protein>
    <submittedName>
        <fullName evidence="1">14393_t:CDS:1</fullName>
    </submittedName>
</protein>
<gene>
    <name evidence="1" type="ORF">ALEPTO_LOCUS3496</name>
</gene>
<dbReference type="Proteomes" id="UP000789508">
    <property type="component" value="Unassembled WGS sequence"/>
</dbReference>
<evidence type="ECO:0000313" key="2">
    <source>
        <dbReference type="Proteomes" id="UP000789508"/>
    </source>
</evidence>
<dbReference type="InterPro" id="IPR011009">
    <property type="entry name" value="Kinase-like_dom_sf"/>
</dbReference>
<dbReference type="EMBL" id="CAJVPS010000654">
    <property type="protein sequence ID" value="CAG8501281.1"/>
    <property type="molecule type" value="Genomic_DNA"/>
</dbReference>
<dbReference type="OrthoDB" id="1668230at2759"/>